<gene>
    <name evidence="3" type="ORF">TeGR_g14717</name>
</gene>
<dbReference type="Gene3D" id="3.40.1500.20">
    <property type="match status" value="1"/>
</dbReference>
<dbReference type="Proteomes" id="UP001165060">
    <property type="component" value="Unassembled WGS sequence"/>
</dbReference>
<sequence>PPPQFFSEAIIFARFPEEETIQSSLYPAFVEYLDAYVKAMERAPSSPETAELVRERQKQYDIYSADHDPATGMFGALFGKEWAEEFVYGHLFSLSREE</sequence>
<protein>
    <recommendedName>
        <fullName evidence="5">15,16-dihydrobiliverdin:ferredoxin oxidoreductase</fullName>
    </recommendedName>
</protein>
<proteinExistence type="inferred from homology"/>
<evidence type="ECO:0000313" key="3">
    <source>
        <dbReference type="EMBL" id="GMI23787.1"/>
    </source>
</evidence>
<comment type="caution">
    <text evidence="3">The sequence shown here is derived from an EMBL/GenBank/DDBJ whole genome shotgun (WGS) entry which is preliminary data.</text>
</comment>
<dbReference type="EMBL" id="BRYB01000138">
    <property type="protein sequence ID" value="GMI23787.1"/>
    <property type="molecule type" value="Genomic_DNA"/>
</dbReference>
<evidence type="ECO:0000313" key="4">
    <source>
        <dbReference type="Proteomes" id="UP001165060"/>
    </source>
</evidence>
<dbReference type="InterPro" id="IPR009249">
    <property type="entry name" value="Ferredoxin-dep_bilin_Rdtase"/>
</dbReference>
<evidence type="ECO:0008006" key="5">
    <source>
        <dbReference type="Google" id="ProtNLM"/>
    </source>
</evidence>
<feature type="non-terminal residue" evidence="3">
    <location>
        <position position="1"/>
    </location>
</feature>
<dbReference type="PANTHER" id="PTHR34557:SF1">
    <property type="entry name" value="PHYTOCHROMOBILIN:FERREDOXIN OXIDOREDUCTASE, CHLOROPLASTIC"/>
    <property type="match status" value="1"/>
</dbReference>
<organism evidence="3 4">
    <name type="scientific">Tetraparma gracilis</name>
    <dbReference type="NCBI Taxonomy" id="2962635"/>
    <lineage>
        <taxon>Eukaryota</taxon>
        <taxon>Sar</taxon>
        <taxon>Stramenopiles</taxon>
        <taxon>Ochrophyta</taxon>
        <taxon>Bolidophyceae</taxon>
        <taxon>Parmales</taxon>
        <taxon>Triparmaceae</taxon>
        <taxon>Tetraparma</taxon>
    </lineage>
</organism>
<reference evidence="3 4" key="1">
    <citation type="journal article" date="2023" name="Commun. Biol.">
        <title>Genome analysis of Parmales, the sister group of diatoms, reveals the evolutionary specialization of diatoms from phago-mixotrophs to photoautotrophs.</title>
        <authorList>
            <person name="Ban H."/>
            <person name="Sato S."/>
            <person name="Yoshikawa S."/>
            <person name="Yamada K."/>
            <person name="Nakamura Y."/>
            <person name="Ichinomiya M."/>
            <person name="Sato N."/>
            <person name="Blanc-Mathieu R."/>
            <person name="Endo H."/>
            <person name="Kuwata A."/>
            <person name="Ogata H."/>
        </authorList>
    </citation>
    <scope>NUCLEOTIDE SEQUENCE [LARGE SCALE GENOMIC DNA]</scope>
</reference>
<dbReference type="Pfam" id="PF05996">
    <property type="entry name" value="Fe_bilin_red"/>
    <property type="match status" value="1"/>
</dbReference>
<dbReference type="PANTHER" id="PTHR34557">
    <property type="entry name" value="PHYTOCHROMOBILIN:FERREDOXIN OXIDOREDUCTASE, CHLOROPLASTIC"/>
    <property type="match status" value="1"/>
</dbReference>
<evidence type="ECO:0000256" key="1">
    <source>
        <dbReference type="ARBA" id="ARBA00006908"/>
    </source>
</evidence>
<comment type="similarity">
    <text evidence="1">Belongs to the HY2 family.</text>
</comment>
<evidence type="ECO:0000256" key="2">
    <source>
        <dbReference type="ARBA" id="ARBA00023002"/>
    </source>
</evidence>
<keyword evidence="4" id="KW-1185">Reference proteome</keyword>
<keyword evidence="2" id="KW-0560">Oxidoreductase</keyword>
<name>A0ABQ6MD10_9STRA</name>
<accession>A0ABQ6MD10</accession>